<name>S3DFG9_GLAL2</name>
<dbReference type="GO" id="GO:0016301">
    <property type="term" value="F:kinase activity"/>
    <property type="evidence" value="ECO:0007669"/>
    <property type="project" value="UniProtKB-KW"/>
</dbReference>
<dbReference type="PANTHER" id="PTHR21310:SF58">
    <property type="entry name" value="AMINOGLYCOSIDE PHOSPHOTRANSFERASE DOMAIN-CONTAINING PROTEIN"/>
    <property type="match status" value="1"/>
</dbReference>
<keyword evidence="2" id="KW-0418">Kinase</keyword>
<dbReference type="eggNOG" id="ENOG502SNB9">
    <property type="taxonomic scope" value="Eukaryota"/>
</dbReference>
<dbReference type="KEGG" id="glz:GLAREA_05187"/>
<dbReference type="OrthoDB" id="5404599at2759"/>
<dbReference type="Gene3D" id="3.90.1200.10">
    <property type="match status" value="1"/>
</dbReference>
<dbReference type="RefSeq" id="XP_008076667.1">
    <property type="nucleotide sequence ID" value="XM_008078476.1"/>
</dbReference>
<dbReference type="SUPFAM" id="SSF56112">
    <property type="entry name" value="Protein kinase-like (PK-like)"/>
    <property type="match status" value="1"/>
</dbReference>
<dbReference type="OMA" id="FWISTKP"/>
<dbReference type="Proteomes" id="UP000016922">
    <property type="component" value="Unassembled WGS sequence"/>
</dbReference>
<organism evidence="2 3">
    <name type="scientific">Glarea lozoyensis (strain ATCC 20868 / MF5171)</name>
    <dbReference type="NCBI Taxonomy" id="1116229"/>
    <lineage>
        <taxon>Eukaryota</taxon>
        <taxon>Fungi</taxon>
        <taxon>Dikarya</taxon>
        <taxon>Ascomycota</taxon>
        <taxon>Pezizomycotina</taxon>
        <taxon>Leotiomycetes</taxon>
        <taxon>Helotiales</taxon>
        <taxon>Helotiaceae</taxon>
        <taxon>Glarea</taxon>
    </lineage>
</organism>
<gene>
    <name evidence="2" type="ORF">GLAREA_05187</name>
</gene>
<dbReference type="EMBL" id="KE145353">
    <property type="protein sequence ID" value="EPE35849.1"/>
    <property type="molecule type" value="Genomic_DNA"/>
</dbReference>
<dbReference type="Pfam" id="PF01636">
    <property type="entry name" value="APH"/>
    <property type="match status" value="1"/>
</dbReference>
<keyword evidence="3" id="KW-1185">Reference proteome</keyword>
<dbReference type="GeneID" id="19464241"/>
<evidence type="ECO:0000313" key="3">
    <source>
        <dbReference type="Proteomes" id="UP000016922"/>
    </source>
</evidence>
<sequence>MVFREMEPPARDSVKRMSPTLWALGSRMLCVKIGVAEAQQLNTIASWKDGDSEFRLIPRDEALLVGFGEGDSAVDRIQECGTGGSVFSIGNEAICKAKSWYEGRQLEGTTIEVVREQFPSVPLPEVLYSWNDPAMHRTFLITRRVYARTLNAAWPDLSASQRKTIAVEVASHCASLASKTSSKYESDSGCGVLEYWLMDRVPMSVPTWWITTLGPLTHSELKKYLSSMSKEPIPLFGDALVFCHADLGPTNILVSVDGNSVAAIIDWEVAGYFPDFWVATKPATVRAFQLDEAAVGPQVVDEWPSLFVEALVSKGFSCQKSVYQAWRSGRI</sequence>
<dbReference type="HOGENOM" id="CLU_061423_0_0_1"/>
<protein>
    <submittedName>
        <fullName evidence="2">Protein kinase-like (PK-like)</fullName>
    </submittedName>
</protein>
<evidence type="ECO:0000313" key="2">
    <source>
        <dbReference type="EMBL" id="EPE35849.1"/>
    </source>
</evidence>
<dbReference type="PANTHER" id="PTHR21310">
    <property type="entry name" value="AMINOGLYCOSIDE PHOSPHOTRANSFERASE-RELATED-RELATED"/>
    <property type="match status" value="1"/>
</dbReference>
<dbReference type="AlphaFoldDB" id="S3DFG9"/>
<dbReference type="InterPro" id="IPR002575">
    <property type="entry name" value="Aminoglycoside_PTrfase"/>
</dbReference>
<keyword evidence="2" id="KW-0808">Transferase</keyword>
<feature type="domain" description="Aminoglycoside phosphotransferase" evidence="1">
    <location>
        <begin position="237"/>
        <end position="272"/>
    </location>
</feature>
<dbReference type="InterPro" id="IPR011009">
    <property type="entry name" value="Kinase-like_dom_sf"/>
</dbReference>
<accession>S3DFG9</accession>
<proteinExistence type="predicted"/>
<dbReference type="InterPro" id="IPR051678">
    <property type="entry name" value="AGP_Transferase"/>
</dbReference>
<reference evidence="2 3" key="1">
    <citation type="journal article" date="2013" name="BMC Genomics">
        <title>Genomics-driven discovery of the pneumocandin biosynthetic gene cluster in the fungus Glarea lozoyensis.</title>
        <authorList>
            <person name="Chen L."/>
            <person name="Yue Q."/>
            <person name="Zhang X."/>
            <person name="Xiang M."/>
            <person name="Wang C."/>
            <person name="Li S."/>
            <person name="Che Y."/>
            <person name="Ortiz-Lopez F.J."/>
            <person name="Bills G.F."/>
            <person name="Liu X."/>
            <person name="An Z."/>
        </authorList>
    </citation>
    <scope>NUCLEOTIDE SEQUENCE [LARGE SCALE GENOMIC DNA]</scope>
    <source>
        <strain evidence="3">ATCC 20868 / MF5171</strain>
    </source>
</reference>
<evidence type="ECO:0000259" key="1">
    <source>
        <dbReference type="Pfam" id="PF01636"/>
    </source>
</evidence>